<dbReference type="FunFam" id="3.20.20.80:FF:000040">
    <property type="entry name" value="Beta-galactosidase A"/>
    <property type="match status" value="1"/>
</dbReference>
<keyword evidence="9" id="KW-1015">Disulfide bond</keyword>
<dbReference type="SMART" id="SM01029">
    <property type="entry name" value="BetaGal_dom2"/>
    <property type="match status" value="1"/>
</dbReference>
<evidence type="ECO:0000256" key="13">
    <source>
        <dbReference type="ARBA" id="ARBA00023326"/>
    </source>
</evidence>
<dbReference type="InterPro" id="IPR025300">
    <property type="entry name" value="BetaGal_jelly_roll_dom"/>
</dbReference>
<dbReference type="Proteomes" id="UP001194746">
    <property type="component" value="Unassembled WGS sequence"/>
</dbReference>
<feature type="chain" id="PRO_5042141303" description="Beta-galactosidase" evidence="16">
    <location>
        <begin position="26"/>
        <end position="1022"/>
    </location>
</feature>
<dbReference type="InterPro" id="IPR025972">
    <property type="entry name" value="BetaGal_dom3"/>
</dbReference>
<evidence type="ECO:0000256" key="11">
    <source>
        <dbReference type="ARBA" id="ARBA00023277"/>
    </source>
</evidence>
<dbReference type="Pfam" id="PF10435">
    <property type="entry name" value="BetaGal_dom2"/>
    <property type="match status" value="1"/>
</dbReference>
<dbReference type="AlphaFoldDB" id="A0AAD4CGD1"/>
<evidence type="ECO:0000256" key="3">
    <source>
        <dbReference type="ARBA" id="ARBA00004613"/>
    </source>
</evidence>
<dbReference type="PANTHER" id="PTHR23421">
    <property type="entry name" value="BETA-GALACTOSIDASE RELATED"/>
    <property type="match status" value="1"/>
</dbReference>
<dbReference type="GO" id="GO:0030246">
    <property type="term" value="F:carbohydrate binding"/>
    <property type="evidence" value="ECO:0007669"/>
    <property type="project" value="UniProtKB-ARBA"/>
</dbReference>
<keyword evidence="8 14" id="KW-0378">Hydrolase</keyword>
<dbReference type="FunFam" id="2.60.120.260:FF:000065">
    <property type="entry name" value="Beta-galactosidase A"/>
    <property type="match status" value="1"/>
</dbReference>
<dbReference type="Gene3D" id="2.102.20.10">
    <property type="entry name" value="Beta-galactosidase, domain 2"/>
    <property type="match status" value="1"/>
</dbReference>
<dbReference type="Gene3D" id="2.60.120.260">
    <property type="entry name" value="Galactose-binding domain-like"/>
    <property type="match status" value="2"/>
</dbReference>
<sequence length="1022" mass="112621">MMWLSFRKVLLLSTWLSWTVVGSLGDHWDVAPRTQPYPNCVANPQAQVTWDQHSLFVRGERIMIYSGEFHPFRLPVPGLWLDVFQKIKSMGFNGVSFYTDWGLQEGNPGQVVTDGIWSLDEFFASASEAGIYLIARPGPYINAETSAGGIPGWVLRQKGVIRSTSEDYISATQKYMMTMGKIIADAQITNGGPVIMAQPENEYSSWPGVAAEEFPTQMNREVMAHAAEQLRDAGVVVPLAVNDNFDLGYFAPGTGLGEVDIYAIDAYPMRYDCGNPYFWPTYRFPRNWQLTHRNNSPTTPFAIMEFQGGSGGGWEGVTEDRCAVLVNNEAVRVVNKNNYGFGVKLFNIYMTYGGTNWGNLGYHGGYTSYDYGAAITEDRQIWREKYSEEKLQANFLKVSPAYLTATPGLGVNGSYTGNEKIAVTPLLGNGTETNFYLVRHADFTYTGSAKYRLQVPTSVGNATIPQLGGSLSLNGRDSKIHVTDYEVGGLNLLYSSAEIFSWARGAGNQRTLILYGGDGELHEFALGGKLPKPTVLGGAGVKIERHEPFGWVIQWRVSPSRRVVKVGSLEVHLLWRNDAYQHWALEVPAPAPIANYSSPSKDLIIVRGGYLLRSASIRNNDLILTGDVNATSTLEVISTPNEHLRGILFNGEPVKTSRSAIGKLTATIRYKSPPSVSIPSLTKLEWKYIDTLPEIQAGYDDSQWTLLDRTFTNNTRKPTTPTCLYADDYGYHGGSLIYRGHFAANGQESLVSLNISGGVGFGHSVWLNETFLGSWVGSGHNMTYSHDIPIPKKLQSDTPYVLTVLIDHMGQDEEAPGTDAIKFPRGILDYAVSHHSPSDISWRMTGNFGGEQYHDLARGPLNEGALYAERQGYHLPHPPTSNWAVSNPISDGISKAGVGFYATSFTLDLPTGYDIPLSFVFNQTHSSSASSSGRNYRCQLFVNGYQFAKYVNALGPQTHFPVPEGILNHNGLNHLALTLWAFDGDGARVDSLELTATAHILSAYRKPDPAPQPAWEARNGAY</sequence>
<keyword evidence="6" id="KW-0964">Secreted</keyword>
<evidence type="ECO:0000256" key="10">
    <source>
        <dbReference type="ARBA" id="ARBA00023180"/>
    </source>
</evidence>
<dbReference type="Gene3D" id="2.60.390.10">
    <property type="entry name" value="Beta-galactosidase, domain 3"/>
    <property type="match status" value="1"/>
</dbReference>
<comment type="caution">
    <text evidence="18">The sequence shown here is derived from an EMBL/GenBank/DDBJ whole genome shotgun (WGS) entry which is preliminary data.</text>
</comment>
<evidence type="ECO:0000256" key="16">
    <source>
        <dbReference type="SAM" id="SignalP"/>
    </source>
</evidence>
<keyword evidence="19" id="KW-1185">Reference proteome</keyword>
<dbReference type="InterPro" id="IPR008979">
    <property type="entry name" value="Galactose-bd-like_sf"/>
</dbReference>
<evidence type="ECO:0000256" key="15">
    <source>
        <dbReference type="RuleBase" id="RU003679"/>
    </source>
</evidence>
<dbReference type="GO" id="GO:0004565">
    <property type="term" value="F:beta-galactosidase activity"/>
    <property type="evidence" value="ECO:0007669"/>
    <property type="project" value="UniProtKB-EC"/>
</dbReference>
<dbReference type="EC" id="3.2.1.23" evidence="5 14"/>
<evidence type="ECO:0000256" key="7">
    <source>
        <dbReference type="ARBA" id="ARBA00022729"/>
    </source>
</evidence>
<dbReference type="PROSITE" id="PS01182">
    <property type="entry name" value="GLYCOSYL_HYDROL_F35"/>
    <property type="match status" value="1"/>
</dbReference>
<dbReference type="InterPro" id="IPR031330">
    <property type="entry name" value="Gly_Hdrlase_35_cat"/>
</dbReference>
<evidence type="ECO:0000256" key="14">
    <source>
        <dbReference type="RuleBase" id="RU000675"/>
    </source>
</evidence>
<dbReference type="Pfam" id="PF13364">
    <property type="entry name" value="BetaGal_ABD2"/>
    <property type="match status" value="2"/>
</dbReference>
<proteinExistence type="inferred from homology"/>
<dbReference type="EMBL" id="VCAU01000085">
    <property type="protein sequence ID" value="KAF9885999.1"/>
    <property type="molecule type" value="Genomic_DNA"/>
</dbReference>
<dbReference type="GO" id="GO:0000272">
    <property type="term" value="P:polysaccharide catabolic process"/>
    <property type="evidence" value="ECO:0007669"/>
    <property type="project" value="UniProtKB-KW"/>
</dbReference>
<dbReference type="PRINTS" id="PR00742">
    <property type="entry name" value="GLHYDRLASE35"/>
</dbReference>
<keyword evidence="10" id="KW-0325">Glycoprotein</keyword>
<evidence type="ECO:0000256" key="6">
    <source>
        <dbReference type="ARBA" id="ARBA00022525"/>
    </source>
</evidence>
<dbReference type="SUPFAM" id="SSF49785">
    <property type="entry name" value="Galactose-binding domain-like"/>
    <property type="match status" value="2"/>
</dbReference>
<keyword evidence="12 14" id="KW-0326">Glycosidase</keyword>
<organism evidence="18 19">
    <name type="scientific">Aspergillus nanangensis</name>
    <dbReference type="NCBI Taxonomy" id="2582783"/>
    <lineage>
        <taxon>Eukaryota</taxon>
        <taxon>Fungi</taxon>
        <taxon>Dikarya</taxon>
        <taxon>Ascomycota</taxon>
        <taxon>Pezizomycotina</taxon>
        <taxon>Eurotiomycetes</taxon>
        <taxon>Eurotiomycetidae</taxon>
        <taxon>Eurotiales</taxon>
        <taxon>Aspergillaceae</taxon>
        <taxon>Aspergillus</taxon>
        <taxon>Aspergillus subgen. Circumdati</taxon>
    </lineage>
</organism>
<dbReference type="InterPro" id="IPR037110">
    <property type="entry name" value="Betagal_dom2_sf"/>
</dbReference>
<dbReference type="InterPro" id="IPR019801">
    <property type="entry name" value="Glyco_hydro_35_CS"/>
</dbReference>
<dbReference type="Pfam" id="PF01301">
    <property type="entry name" value="Glyco_hydro_35"/>
    <property type="match status" value="1"/>
</dbReference>
<evidence type="ECO:0000259" key="17">
    <source>
        <dbReference type="SMART" id="SM01029"/>
    </source>
</evidence>
<reference evidence="18" key="2">
    <citation type="submission" date="2020-02" db="EMBL/GenBank/DDBJ databases">
        <authorList>
            <person name="Gilchrist C.L.M."/>
            <person name="Chooi Y.-H."/>
        </authorList>
    </citation>
    <scope>NUCLEOTIDE SEQUENCE</scope>
    <source>
        <strain evidence="18">MST-FP2251</strain>
    </source>
</reference>
<accession>A0AAD4CGD1</accession>
<evidence type="ECO:0000256" key="8">
    <source>
        <dbReference type="ARBA" id="ARBA00022801"/>
    </source>
</evidence>
<dbReference type="SUPFAM" id="SSF51445">
    <property type="entry name" value="(Trans)glycosidases"/>
    <property type="match status" value="1"/>
</dbReference>
<keyword evidence="13" id="KW-0624">Polysaccharide degradation</keyword>
<evidence type="ECO:0000256" key="5">
    <source>
        <dbReference type="ARBA" id="ARBA00012756"/>
    </source>
</evidence>
<protein>
    <recommendedName>
        <fullName evidence="5 14">Beta-galactosidase</fullName>
        <ecNumber evidence="5 14">3.2.1.23</ecNumber>
    </recommendedName>
</protein>
<dbReference type="InterPro" id="IPR017853">
    <property type="entry name" value="GH"/>
</dbReference>
<gene>
    <name evidence="18" type="ORF">FE257_012177</name>
</gene>
<dbReference type="InterPro" id="IPR001944">
    <property type="entry name" value="Glycoside_Hdrlase_35"/>
</dbReference>
<evidence type="ECO:0000256" key="1">
    <source>
        <dbReference type="ARBA" id="ARBA00001412"/>
    </source>
</evidence>
<dbReference type="SUPFAM" id="SSF51011">
    <property type="entry name" value="Glycosyl hydrolase domain"/>
    <property type="match status" value="1"/>
</dbReference>
<keyword evidence="11" id="KW-0119">Carbohydrate metabolism</keyword>
<dbReference type="InterPro" id="IPR036833">
    <property type="entry name" value="BetaGal_dom3_sf"/>
</dbReference>
<reference evidence="18" key="1">
    <citation type="journal article" date="2019" name="Beilstein J. Org. Chem.">
        <title>Nanangenines: drimane sesquiterpenoids as the dominant metabolite cohort of a novel Australian fungus, Aspergillus nanangensis.</title>
        <authorList>
            <person name="Lacey H.J."/>
            <person name="Gilchrist C.L.M."/>
            <person name="Crombie A."/>
            <person name="Kalaitzis J.A."/>
            <person name="Vuong D."/>
            <person name="Rutledge P.J."/>
            <person name="Turner P."/>
            <person name="Pitt J.I."/>
            <person name="Lacey E."/>
            <person name="Chooi Y.H."/>
            <person name="Piggott A.M."/>
        </authorList>
    </citation>
    <scope>NUCLEOTIDE SEQUENCE</scope>
    <source>
        <strain evidence="18">MST-FP2251</strain>
    </source>
</reference>
<dbReference type="Gene3D" id="3.20.20.80">
    <property type="entry name" value="Glycosidases"/>
    <property type="match status" value="1"/>
</dbReference>
<comment type="catalytic activity">
    <reaction evidence="1 14">
        <text>Hydrolysis of terminal non-reducing beta-D-galactose residues in beta-D-galactosides.</text>
        <dbReference type="EC" id="3.2.1.23"/>
    </reaction>
</comment>
<keyword evidence="7 16" id="KW-0732">Signal</keyword>
<feature type="signal peptide" evidence="16">
    <location>
        <begin position="1"/>
        <end position="25"/>
    </location>
</feature>
<evidence type="ECO:0000256" key="12">
    <source>
        <dbReference type="ARBA" id="ARBA00023295"/>
    </source>
</evidence>
<evidence type="ECO:0000256" key="9">
    <source>
        <dbReference type="ARBA" id="ARBA00023157"/>
    </source>
</evidence>
<comment type="similarity">
    <text evidence="4 15">Belongs to the glycosyl hydrolase 35 family.</text>
</comment>
<evidence type="ECO:0000313" key="19">
    <source>
        <dbReference type="Proteomes" id="UP001194746"/>
    </source>
</evidence>
<evidence type="ECO:0000256" key="2">
    <source>
        <dbReference type="ARBA" id="ARBA00002691"/>
    </source>
</evidence>
<dbReference type="InterPro" id="IPR018954">
    <property type="entry name" value="Betagal_dom2"/>
</dbReference>
<name>A0AAD4CGD1_ASPNN</name>
<comment type="function">
    <text evidence="2">Cleaves beta-linked terminal galactosyl residues from gangliosides, glycoproteins, and glycosaminoglycans.</text>
</comment>
<evidence type="ECO:0000313" key="18">
    <source>
        <dbReference type="EMBL" id="KAF9885999.1"/>
    </source>
</evidence>
<dbReference type="GO" id="GO:0005576">
    <property type="term" value="C:extracellular region"/>
    <property type="evidence" value="ECO:0007669"/>
    <property type="project" value="UniProtKB-SubCell"/>
</dbReference>
<dbReference type="SUPFAM" id="SSF117100">
    <property type="entry name" value="Beta-galactosidase LacA, domain 3"/>
    <property type="match status" value="1"/>
</dbReference>
<feature type="domain" description="Beta-galactosidase" evidence="17">
    <location>
        <begin position="402"/>
        <end position="582"/>
    </location>
</feature>
<evidence type="ECO:0000256" key="4">
    <source>
        <dbReference type="ARBA" id="ARBA00009809"/>
    </source>
</evidence>
<dbReference type="Pfam" id="PF13363">
    <property type="entry name" value="BetaGal_dom3"/>
    <property type="match status" value="1"/>
</dbReference>
<dbReference type="FunFam" id="2.60.120.260:FF:000088">
    <property type="entry name" value="Beta-galactosidase A"/>
    <property type="match status" value="1"/>
</dbReference>
<dbReference type="GO" id="GO:0005990">
    <property type="term" value="P:lactose catabolic process"/>
    <property type="evidence" value="ECO:0007669"/>
    <property type="project" value="UniProtKB-ARBA"/>
</dbReference>
<dbReference type="FunFam" id="2.102.20.10:FF:000001">
    <property type="entry name" value="Beta-galactosidase A"/>
    <property type="match status" value="1"/>
</dbReference>
<comment type="subcellular location">
    <subcellularLocation>
        <location evidence="3">Secreted</location>
    </subcellularLocation>
</comment>